<dbReference type="KEGG" id="hla:Hlac_1860"/>
<dbReference type="GO" id="GO:0042781">
    <property type="term" value="F:3'-tRNA processing endoribonuclease activity"/>
    <property type="evidence" value="ECO:0007669"/>
    <property type="project" value="TreeGrafter"/>
</dbReference>
<reference evidence="4 5" key="1">
    <citation type="journal article" date="2016" name="Stand. Genomic Sci.">
        <title>Complete genome sequence of the Antarctic Halorubrum lacusprofundi type strain ACAM 34.</title>
        <authorList>
            <person name="Anderson I.J."/>
            <person name="DasSarma P."/>
            <person name="Lucas S."/>
            <person name="Copeland A."/>
            <person name="Lapidus A."/>
            <person name="Del Rio T.G."/>
            <person name="Tice H."/>
            <person name="Dalin E."/>
            <person name="Bruce D.C."/>
            <person name="Goodwin L."/>
            <person name="Pitluck S."/>
            <person name="Sims D."/>
            <person name="Brettin T.S."/>
            <person name="Detter J.C."/>
            <person name="Han C.S."/>
            <person name="Larimer F."/>
            <person name="Hauser L."/>
            <person name="Land M."/>
            <person name="Ivanova N."/>
            <person name="Richardson P."/>
            <person name="Cavicchioli R."/>
            <person name="DasSarma S."/>
            <person name="Woese C.R."/>
            <person name="Kyrpides N.C."/>
        </authorList>
    </citation>
    <scope>NUCLEOTIDE SEQUENCE [LARGE SCALE GENOMIC DNA]</scope>
    <source>
        <strain evidence="5">ATCC 49239 / DSM 5036 / JCM 8891 / ACAM 34</strain>
    </source>
</reference>
<sequence>MELTVLGSGSAMPVPDRVQAGYLLDDGDRSLLVDCGSGVLQRLAGTETGYEGVSTVLLTHHHLDHVAALLPLMKARWLAGEEHLEVVGPAGTKSLLDGLLDVHEYLDGRIDLAVREVSAARPFAAAGFDVTARETRHSMDGFAYRFSPPSADFDPANGPLTLSGDTEAFAGMASFADGSDLLVHDCSFPDGTDVSNHPNPTQLGESLAGTDIDTLLLSHLYPHTGGREREMAQSVRDAGFDGDVEVASDGLRVAIAERSGSAGDGSAAGAGEANEADEADEADETDEADEAAEADGT</sequence>
<evidence type="ECO:0000259" key="3">
    <source>
        <dbReference type="SMART" id="SM00849"/>
    </source>
</evidence>
<gene>
    <name evidence="4" type="ordered locus">Hlac_1860</name>
</gene>
<dbReference type="PANTHER" id="PTHR46018:SF3">
    <property type="entry name" value="ARYLSULFATASE"/>
    <property type="match status" value="1"/>
</dbReference>
<dbReference type="InterPro" id="IPR044094">
    <property type="entry name" value="AtsA-like_MBL-fold"/>
</dbReference>
<dbReference type="AlphaFoldDB" id="B9LQ00"/>
<accession>B9LQ00</accession>
<evidence type="ECO:0000313" key="5">
    <source>
        <dbReference type="Proteomes" id="UP000000740"/>
    </source>
</evidence>
<name>B9LQ00_HALLT</name>
<dbReference type="Proteomes" id="UP000000740">
    <property type="component" value="Chromosome 1"/>
</dbReference>
<evidence type="ECO:0000313" key="4">
    <source>
        <dbReference type="EMBL" id="ACM57438.1"/>
    </source>
</evidence>
<feature type="domain" description="Metallo-beta-lactamase" evidence="3">
    <location>
        <begin position="18"/>
        <end position="219"/>
    </location>
</feature>
<dbReference type="Pfam" id="PF23023">
    <property type="entry name" value="Anti-Pycsar_Apyc1"/>
    <property type="match status" value="1"/>
</dbReference>
<dbReference type="InterPro" id="IPR036866">
    <property type="entry name" value="RibonucZ/Hydroxyglut_hydro"/>
</dbReference>
<evidence type="ECO:0000256" key="1">
    <source>
        <dbReference type="ARBA" id="ARBA00022801"/>
    </source>
</evidence>
<feature type="region of interest" description="Disordered" evidence="2">
    <location>
        <begin position="257"/>
        <end position="297"/>
    </location>
</feature>
<protein>
    <submittedName>
        <fullName evidence="4">Beta-lactamase domain protein</fullName>
    </submittedName>
</protein>
<dbReference type="SMART" id="SM00849">
    <property type="entry name" value="Lactamase_B"/>
    <property type="match status" value="1"/>
</dbReference>
<dbReference type="SUPFAM" id="SSF56281">
    <property type="entry name" value="Metallo-hydrolase/oxidoreductase"/>
    <property type="match status" value="1"/>
</dbReference>
<dbReference type="HOGENOM" id="CLU_031317_0_2_2"/>
<dbReference type="Gene3D" id="3.60.15.10">
    <property type="entry name" value="Ribonuclease Z/Hydroxyacylglutathione hydrolase-like"/>
    <property type="match status" value="1"/>
</dbReference>
<dbReference type="CDD" id="cd07719">
    <property type="entry name" value="arylsulfatase_AtsA-like_MBL-fold"/>
    <property type="match status" value="1"/>
</dbReference>
<dbReference type="InterPro" id="IPR001279">
    <property type="entry name" value="Metallo-B-lactamas"/>
</dbReference>
<dbReference type="eggNOG" id="arCOG00500">
    <property type="taxonomic scope" value="Archaea"/>
</dbReference>
<dbReference type="PANTHER" id="PTHR46018">
    <property type="entry name" value="ZINC PHOSPHODIESTERASE ELAC PROTEIN 1"/>
    <property type="match status" value="1"/>
</dbReference>
<feature type="compositionally biased region" description="Acidic residues" evidence="2">
    <location>
        <begin position="274"/>
        <end position="297"/>
    </location>
</feature>
<evidence type="ECO:0000256" key="2">
    <source>
        <dbReference type="SAM" id="MobiDB-lite"/>
    </source>
</evidence>
<organism evidence="4 5">
    <name type="scientific">Halorubrum lacusprofundi (strain ATCC 49239 / DSM 5036 / JCM 8891 / ACAM 34)</name>
    <dbReference type="NCBI Taxonomy" id="416348"/>
    <lineage>
        <taxon>Archaea</taxon>
        <taxon>Methanobacteriati</taxon>
        <taxon>Methanobacteriota</taxon>
        <taxon>Stenosarchaea group</taxon>
        <taxon>Halobacteria</taxon>
        <taxon>Halobacteriales</taxon>
        <taxon>Haloferacaceae</taxon>
        <taxon>Halorubrum</taxon>
    </lineage>
</organism>
<proteinExistence type="predicted"/>
<dbReference type="EMBL" id="CP001365">
    <property type="protein sequence ID" value="ACM57438.1"/>
    <property type="molecule type" value="Genomic_DNA"/>
</dbReference>
<keyword evidence="1" id="KW-0378">Hydrolase</keyword>
<keyword evidence="5" id="KW-1185">Reference proteome</keyword>